<accession>A0A7G2IZ87</accession>
<proteinExistence type="predicted"/>
<evidence type="ECO:0000313" key="2">
    <source>
        <dbReference type="EMBL" id="CDL41833.1"/>
    </source>
</evidence>
<dbReference type="GO" id="GO:0015473">
    <property type="term" value="F:fimbrial usher porin activity"/>
    <property type="evidence" value="ECO:0007669"/>
    <property type="project" value="InterPro"/>
</dbReference>
<dbReference type="Proteomes" id="UP000019194">
    <property type="component" value="Unassembled WGS sequence"/>
</dbReference>
<dbReference type="PANTHER" id="PTHR30451:SF5">
    <property type="entry name" value="SLR0019 PROTEIN"/>
    <property type="match status" value="1"/>
</dbReference>
<dbReference type="AlphaFoldDB" id="A0A7G2IZ87"/>
<dbReference type="Gene3D" id="2.60.40.2610">
    <property type="entry name" value="Outer membrane usher protein FimD, plug domain"/>
    <property type="match status" value="1"/>
</dbReference>
<organism evidence="2 3">
    <name type="scientific">Citrobacter freundii</name>
    <dbReference type="NCBI Taxonomy" id="546"/>
    <lineage>
        <taxon>Bacteria</taxon>
        <taxon>Pseudomonadati</taxon>
        <taxon>Pseudomonadota</taxon>
        <taxon>Gammaproteobacteria</taxon>
        <taxon>Enterobacterales</taxon>
        <taxon>Enterobacteriaceae</taxon>
        <taxon>Citrobacter</taxon>
        <taxon>Citrobacter freundii complex</taxon>
    </lineage>
</organism>
<sequence length="177" mass="18958">MGGGLFAAREINNGFAVVSTDGVPDVPVKLQNNLIGRSDDQGLLLVTPLNSYQKNLISIDPMDLPTNMRIARVETNATPADRSGTLVSFGITTVRAAQVILVDNQGKPIPEGSMAYAINGKGQSSVVGFDGMTWFDTLEQHNTLRVETDTGSCRVQFDYPVSAKGIVQIGPLVCRPH</sequence>
<dbReference type="EMBL" id="CBWP010000089">
    <property type="protein sequence ID" value="CDL41833.1"/>
    <property type="molecule type" value="Genomic_DNA"/>
</dbReference>
<feature type="domain" description="PapC-like C-terminal" evidence="1">
    <location>
        <begin position="101"/>
        <end position="160"/>
    </location>
</feature>
<dbReference type="InterPro" id="IPR043142">
    <property type="entry name" value="PapC-like_C_sf"/>
</dbReference>
<dbReference type="Pfam" id="PF00577">
    <property type="entry name" value="Usher"/>
    <property type="match status" value="1"/>
</dbReference>
<dbReference type="InterPro" id="IPR042186">
    <property type="entry name" value="FimD_plug_dom"/>
</dbReference>
<protein>
    <submittedName>
        <fullName evidence="2">Sigma-fimbriae usher protein</fullName>
    </submittedName>
</protein>
<dbReference type="InterPro" id="IPR025949">
    <property type="entry name" value="PapC-like_C"/>
</dbReference>
<dbReference type="InterPro" id="IPR000015">
    <property type="entry name" value="Fimb_usher"/>
</dbReference>
<dbReference type="GO" id="GO:0009297">
    <property type="term" value="P:pilus assembly"/>
    <property type="evidence" value="ECO:0007669"/>
    <property type="project" value="InterPro"/>
</dbReference>
<comment type="caution">
    <text evidence="2">The sequence shown here is derived from an EMBL/GenBank/DDBJ whole genome shotgun (WGS) entry which is preliminary data.</text>
</comment>
<evidence type="ECO:0000259" key="1">
    <source>
        <dbReference type="Pfam" id="PF13953"/>
    </source>
</evidence>
<dbReference type="Gene3D" id="2.60.40.2070">
    <property type="match status" value="1"/>
</dbReference>
<reference evidence="2 3" key="1">
    <citation type="submission" date="2013-10" db="EMBL/GenBank/DDBJ databases">
        <title>Antibiotic resistance diversity of beta-lactamase producers in the General Hospital Vienna.</title>
        <authorList>
            <person name="Barisic I."/>
            <person name="Mitteregger D."/>
            <person name="Hirschl A.M."/>
            <person name="Noehammer C."/>
            <person name="Wiesinger-Mayr H."/>
        </authorList>
    </citation>
    <scope>NUCLEOTIDE SEQUENCE [LARGE SCALE GENOMIC DNA]</scope>
    <source>
        <strain evidence="2 3">ISC11</strain>
    </source>
</reference>
<evidence type="ECO:0000313" key="3">
    <source>
        <dbReference type="Proteomes" id="UP000019194"/>
    </source>
</evidence>
<dbReference type="Pfam" id="PF13953">
    <property type="entry name" value="PapC_C"/>
    <property type="match status" value="1"/>
</dbReference>
<name>A0A7G2IZ87_CITFR</name>
<dbReference type="PANTHER" id="PTHR30451">
    <property type="entry name" value="OUTER MEMBRANE USHER PROTEIN"/>
    <property type="match status" value="1"/>
</dbReference>
<dbReference type="GO" id="GO:0009279">
    <property type="term" value="C:cell outer membrane"/>
    <property type="evidence" value="ECO:0007669"/>
    <property type="project" value="TreeGrafter"/>
</dbReference>